<evidence type="ECO:0000259" key="3">
    <source>
        <dbReference type="Pfam" id="PF01171"/>
    </source>
</evidence>
<proteinExistence type="predicted"/>
<protein>
    <recommendedName>
        <fullName evidence="6">tRNA(Ile)-lysidine/2-thiocytidine synthase N-terminal domain-containing protein</fullName>
    </recommendedName>
</protein>
<feature type="compositionally biased region" description="Acidic residues" evidence="1">
    <location>
        <begin position="1205"/>
        <end position="1216"/>
    </location>
</feature>
<dbReference type="AlphaFoldDB" id="A0A6A5BS62"/>
<dbReference type="Pfam" id="PF00266">
    <property type="entry name" value="Aminotran_5"/>
    <property type="match status" value="2"/>
</dbReference>
<dbReference type="Proteomes" id="UP000444721">
    <property type="component" value="Unassembled WGS sequence"/>
</dbReference>
<dbReference type="VEuPathDB" id="AmoebaDB:NfTy_082750"/>
<dbReference type="Gene3D" id="3.90.1150.10">
    <property type="entry name" value="Aspartate Aminotransferase, domain 1"/>
    <property type="match status" value="1"/>
</dbReference>
<evidence type="ECO:0000259" key="2">
    <source>
        <dbReference type="Pfam" id="PF00266"/>
    </source>
</evidence>
<dbReference type="Gene3D" id="3.40.50.620">
    <property type="entry name" value="HUPs"/>
    <property type="match status" value="1"/>
</dbReference>
<dbReference type="RefSeq" id="XP_044561363.1">
    <property type="nucleotide sequence ID" value="XM_044707975.1"/>
</dbReference>
<dbReference type="SUPFAM" id="SSF53383">
    <property type="entry name" value="PLP-dependent transferases"/>
    <property type="match status" value="1"/>
</dbReference>
<dbReference type="SUPFAM" id="SSF52402">
    <property type="entry name" value="Adenine nucleotide alpha hydrolases-like"/>
    <property type="match status" value="1"/>
</dbReference>
<dbReference type="Gene3D" id="3.40.640.10">
    <property type="entry name" value="Type I PLP-dependent aspartate aminotransferase-like (Major domain)"/>
    <property type="match status" value="1"/>
</dbReference>
<feature type="region of interest" description="Disordered" evidence="1">
    <location>
        <begin position="1"/>
        <end position="30"/>
    </location>
</feature>
<dbReference type="InterPro" id="IPR014729">
    <property type="entry name" value="Rossmann-like_a/b/a_fold"/>
</dbReference>
<reference evidence="4 5" key="1">
    <citation type="journal article" date="2019" name="Sci. Rep.">
        <title>Nanopore sequencing improves the draft genome of the human pathogenic amoeba Naegleria fowleri.</title>
        <authorList>
            <person name="Liechti N."/>
            <person name="Schurch N."/>
            <person name="Bruggmann R."/>
            <person name="Wittwer M."/>
        </authorList>
    </citation>
    <scope>NUCLEOTIDE SEQUENCE [LARGE SCALE GENOMIC DNA]</scope>
    <source>
        <strain evidence="4 5">ATCC 30894</strain>
    </source>
</reference>
<dbReference type="InterPro" id="IPR011063">
    <property type="entry name" value="TilS/TtcA_N"/>
</dbReference>
<organism evidence="4 5">
    <name type="scientific">Naegleria fowleri</name>
    <name type="common">Brain eating amoeba</name>
    <dbReference type="NCBI Taxonomy" id="5763"/>
    <lineage>
        <taxon>Eukaryota</taxon>
        <taxon>Discoba</taxon>
        <taxon>Heterolobosea</taxon>
        <taxon>Tetramitia</taxon>
        <taxon>Eutetramitia</taxon>
        <taxon>Vahlkampfiidae</taxon>
        <taxon>Naegleria</taxon>
    </lineage>
</organism>
<evidence type="ECO:0000313" key="4">
    <source>
        <dbReference type="EMBL" id="KAF0976650.1"/>
    </source>
</evidence>
<dbReference type="InterPro" id="IPR000192">
    <property type="entry name" value="Aminotrans_V_dom"/>
</dbReference>
<dbReference type="PANTHER" id="PTHR43686">
    <property type="entry name" value="SULFURTRANSFERASE-RELATED"/>
    <property type="match status" value="1"/>
</dbReference>
<feature type="compositionally biased region" description="Polar residues" evidence="1">
    <location>
        <begin position="831"/>
        <end position="845"/>
    </location>
</feature>
<feature type="compositionally biased region" description="Polar residues" evidence="1">
    <location>
        <begin position="1"/>
        <end position="13"/>
    </location>
</feature>
<feature type="domain" description="Aminotransferase class V" evidence="2">
    <location>
        <begin position="273"/>
        <end position="383"/>
    </location>
</feature>
<evidence type="ECO:0008006" key="6">
    <source>
        <dbReference type="Google" id="ProtNLM"/>
    </source>
</evidence>
<evidence type="ECO:0000313" key="5">
    <source>
        <dbReference type="Proteomes" id="UP000444721"/>
    </source>
</evidence>
<sequence>MIPSQPALNQQQQGEHHVICTNNNSNSNNEKNSVIAKRSREFFRLSHYEQAGGKSTTAIEEEKQMKEQEALSEQEVLNMLVNGDTDSESLRQKTSLIQFIHDSIMGDDEVFKSPFGYRKITYCDYTASGRSLSFLEEFMKKQVMTMYANTHTTSSITGLQSTLFRHEARYIVRNALNCGKKDVLIFTGSGSTSAVNKLVHLLGLQKGGDMNLLLEKRKWEREFNIKNNLLADNSMQPRHQTSSSLNSDDDQFYDDYYNVENGVDIDELRPVVFVGPMEHHSNILPWRESCCHIVPIKLYVPTAGSVATRNEVTDLEDLEKKLQYFKNGKRQLIGVFSAASNVTGALEPNVNKISILMHKYGGYVVWDYAAAAPYVKMDMNPRGVSTENLDHTFGKINEEIPDEDKPLCYKDALVFSPHKFVGGPGTPGVLVAKKHMFQNKIPENPGGGTVFFVTDRDHHYVKKSYEREEGGTPEILGSVRCGLVFQLRQAVGTQLISQIETDFTNRAFNEFKSVKNLVILGHGQITPRLPIFSFLIRHHNSFLPSTFVSILLNDLFGIQTRSGCACAGPFAHFLFGLKYNETKNLENVLLSDDDYEFLRPGFVRLNFNYFMDEDTFVYITKAVKFVAEHGYKFLPYYYFYPETGEWLHNQNRKFPTRRWLQNISYKNGKLEYRQEIGYKITSPGKEYEKYLKQAEEMAEQAFKEFSNPKFRIVDQDLILLNKTNTNLLKENSIINKENLSTKEEEIDHAEKWRWFVFPKQIVEELQGGDINSIFKPSYLKPWTGFSVSDQSTIQDNGTASTQSRLIHSTLTSEINPSLSSLSDTSELTSSQPTETVQQVETSATLPTAPASSIEGLDIGEDDFGGDWKKESTAKPYVQKRPVMFSRPVNVFDQETNKEIKLSEEDDKKRREALKKHYKMWPKVDAKTIMGPVKRAIREYDMIRDGDRLLLGLSGGKDSLTLLHVLHALQYSNLGVKFEFGACTVDPQTASYDPSPLINYCKQLGVPYFYESQSVIEGAKECNASSICAWCARMKRGILYNTARREGYNVLVLGQHCDDLAESFIMSIFHNGYMRTMKAHYTIDAGDLRVIRPLIYVRESETKKFAWENKLPVINENCPACFEIPKERARIKTLLANQELIYPQLFLSLQTAMKPLMSKDIEVEGHKKFKSAKPKYEKITQYIKGYNEGSSSSDDAAMVCRRKTMEEDDEFNDDDDVGNVVMGKKE</sequence>
<dbReference type="VEuPathDB" id="AmoebaDB:NF0129960"/>
<dbReference type="PANTHER" id="PTHR43686:SF1">
    <property type="entry name" value="AMINOTRAN_5 DOMAIN-CONTAINING PROTEIN"/>
    <property type="match status" value="1"/>
</dbReference>
<feature type="region of interest" description="Disordered" evidence="1">
    <location>
        <begin position="1205"/>
        <end position="1225"/>
    </location>
</feature>
<dbReference type="InterPro" id="IPR015424">
    <property type="entry name" value="PyrdxlP-dep_Trfase"/>
</dbReference>
<comment type="caution">
    <text evidence="4">The sequence shown here is derived from an EMBL/GenBank/DDBJ whole genome shotgun (WGS) entry which is preliminary data.</text>
</comment>
<keyword evidence="5" id="KW-1185">Reference proteome</keyword>
<feature type="compositionally biased region" description="Low complexity" evidence="1">
    <location>
        <begin position="817"/>
        <end position="830"/>
    </location>
</feature>
<dbReference type="OMA" id="CACAGRY"/>
<dbReference type="OrthoDB" id="420046at2759"/>
<dbReference type="CDD" id="cd24138">
    <property type="entry name" value="TtcA-like"/>
    <property type="match status" value="1"/>
</dbReference>
<dbReference type="EMBL" id="VFQX01000037">
    <property type="protein sequence ID" value="KAF0976650.1"/>
    <property type="molecule type" value="Genomic_DNA"/>
</dbReference>
<feature type="domain" description="tRNA(Ile)-lysidine/2-thiocytidine synthase N-terminal" evidence="3">
    <location>
        <begin position="948"/>
        <end position="1114"/>
    </location>
</feature>
<dbReference type="InterPro" id="IPR015422">
    <property type="entry name" value="PyrdxlP-dep_Trfase_small"/>
</dbReference>
<accession>A0A6A5BS62</accession>
<feature type="region of interest" description="Disordered" evidence="1">
    <location>
        <begin position="816"/>
        <end position="856"/>
    </location>
</feature>
<name>A0A6A5BS62_NAEFO</name>
<dbReference type="InterPro" id="IPR015421">
    <property type="entry name" value="PyrdxlP-dep_Trfase_major"/>
</dbReference>
<evidence type="ECO:0000256" key="1">
    <source>
        <dbReference type="SAM" id="MobiDB-lite"/>
    </source>
</evidence>
<gene>
    <name evidence="4" type="ORF">FDP41_004549</name>
</gene>
<dbReference type="Pfam" id="PF01171">
    <property type="entry name" value="ATP_bind_3"/>
    <property type="match status" value="1"/>
</dbReference>
<dbReference type="VEuPathDB" id="AmoebaDB:FDP41_004549"/>
<dbReference type="GeneID" id="68111767"/>
<feature type="domain" description="Aminotransferase class V" evidence="2">
    <location>
        <begin position="411"/>
        <end position="572"/>
    </location>
</feature>